<dbReference type="AlphaFoldDB" id="A0A3R6WXY6"/>
<feature type="compositionally biased region" description="Polar residues" evidence="1">
    <location>
        <begin position="140"/>
        <end position="151"/>
    </location>
</feature>
<dbReference type="Proteomes" id="UP000285712">
    <property type="component" value="Unassembled WGS sequence"/>
</dbReference>
<proteinExistence type="predicted"/>
<reference evidence="2 3" key="1">
    <citation type="submission" date="2018-08" db="EMBL/GenBank/DDBJ databases">
        <title>Aphanomyces genome sequencing and annotation.</title>
        <authorList>
            <person name="Minardi D."/>
            <person name="Oidtmann B."/>
            <person name="Van Der Giezen M."/>
            <person name="Studholme D.J."/>
        </authorList>
    </citation>
    <scope>NUCLEOTIDE SEQUENCE [LARGE SCALE GENOMIC DNA]</scope>
    <source>
        <strain evidence="2 3">Sv</strain>
    </source>
</reference>
<protein>
    <submittedName>
        <fullName evidence="2">Uncharacterized protein</fullName>
    </submittedName>
</protein>
<evidence type="ECO:0000313" key="3">
    <source>
        <dbReference type="Proteomes" id="UP000285712"/>
    </source>
</evidence>
<evidence type="ECO:0000313" key="2">
    <source>
        <dbReference type="EMBL" id="RHZ02727.1"/>
    </source>
</evidence>
<sequence length="224" mass="24262">MRLQSRGLSDQDKLDMAAFSRLLLSIGNGSAPSIDGCVRLPDSIVMPYEGETTIHALVHKLYGDLTDPHGYRLWSTDQRQRFFAERAILAPKNTDITKMNTSILSSPTGVAKVHNDKKHQHSSDYNLTDNDTVPTEHSESQGSLNERTVPQSGGSGSCISSDSVEGRDAMASIDDEDGAATGSDAHSAAHNANAIKIEEQASGRRKAKQPPDADIAKKKKKSQY</sequence>
<accession>A0A3R6WXY6</accession>
<evidence type="ECO:0000256" key="1">
    <source>
        <dbReference type="SAM" id="MobiDB-lite"/>
    </source>
</evidence>
<organism evidence="2 3">
    <name type="scientific">Aphanomyces astaci</name>
    <name type="common">Crayfish plague agent</name>
    <dbReference type="NCBI Taxonomy" id="112090"/>
    <lineage>
        <taxon>Eukaryota</taxon>
        <taxon>Sar</taxon>
        <taxon>Stramenopiles</taxon>
        <taxon>Oomycota</taxon>
        <taxon>Saprolegniomycetes</taxon>
        <taxon>Saprolegniales</taxon>
        <taxon>Verrucalvaceae</taxon>
        <taxon>Aphanomyces</taxon>
    </lineage>
</organism>
<feature type="region of interest" description="Disordered" evidence="1">
    <location>
        <begin position="107"/>
        <end position="224"/>
    </location>
</feature>
<comment type="caution">
    <text evidence="2">The sequence shown here is derived from an EMBL/GenBank/DDBJ whole genome shotgun (WGS) entry which is preliminary data.</text>
</comment>
<feature type="compositionally biased region" description="Polar residues" evidence="1">
    <location>
        <begin position="123"/>
        <end position="133"/>
    </location>
</feature>
<dbReference type="VEuPathDB" id="FungiDB:H257_00344"/>
<gene>
    <name evidence="2" type="ORF">DYB35_009677</name>
</gene>
<name>A0A3R6WXY6_APHAT</name>
<feature type="compositionally biased region" description="Low complexity" evidence="1">
    <location>
        <begin position="183"/>
        <end position="194"/>
    </location>
</feature>
<dbReference type="EMBL" id="QUTG01000206">
    <property type="protein sequence ID" value="RHZ02727.1"/>
    <property type="molecule type" value="Genomic_DNA"/>
</dbReference>